<feature type="non-terminal residue" evidence="5">
    <location>
        <position position="1"/>
    </location>
</feature>
<evidence type="ECO:0000313" key="5">
    <source>
        <dbReference type="EMBL" id="KAK3098210.1"/>
    </source>
</evidence>
<evidence type="ECO:0000256" key="2">
    <source>
        <dbReference type="ARBA" id="ARBA00022603"/>
    </source>
</evidence>
<evidence type="ECO:0000259" key="4">
    <source>
        <dbReference type="Pfam" id="PF08241"/>
    </source>
</evidence>
<dbReference type="Pfam" id="PF08241">
    <property type="entry name" value="Methyltransf_11"/>
    <property type="match status" value="1"/>
</dbReference>
<reference evidence="5" key="1">
    <citation type="submission" date="2019-08" db="EMBL/GenBank/DDBJ databases">
        <title>The improved chromosome-level genome for the pearl oyster Pinctada fucata martensii using PacBio sequencing and Hi-C.</title>
        <authorList>
            <person name="Zheng Z."/>
        </authorList>
    </citation>
    <scope>NUCLEOTIDE SEQUENCE</scope>
    <source>
        <strain evidence="5">ZZ-2019</strain>
        <tissue evidence="5">Adductor muscle</tissue>
    </source>
</reference>
<dbReference type="PANTHER" id="PTHR44942">
    <property type="entry name" value="METHYLTRANSF_11 DOMAIN-CONTAINING PROTEIN"/>
    <property type="match status" value="1"/>
</dbReference>
<dbReference type="InterPro" id="IPR029063">
    <property type="entry name" value="SAM-dependent_MTases_sf"/>
</dbReference>
<gene>
    <name evidence="5" type="ORF">FSP39_017234</name>
</gene>
<proteinExistence type="inferred from homology"/>
<dbReference type="GO" id="GO:0032259">
    <property type="term" value="P:methylation"/>
    <property type="evidence" value="ECO:0007669"/>
    <property type="project" value="UniProtKB-KW"/>
</dbReference>
<dbReference type="PANTHER" id="PTHR44942:SF4">
    <property type="entry name" value="METHYLTRANSFERASE TYPE 11 DOMAIN-CONTAINING PROTEIN"/>
    <property type="match status" value="1"/>
</dbReference>
<dbReference type="EMBL" id="VSWD01000007">
    <property type="protein sequence ID" value="KAK3098210.1"/>
    <property type="molecule type" value="Genomic_DNA"/>
</dbReference>
<organism evidence="5 6">
    <name type="scientific">Pinctada imbricata</name>
    <name type="common">Atlantic pearl-oyster</name>
    <name type="synonym">Pinctada martensii</name>
    <dbReference type="NCBI Taxonomy" id="66713"/>
    <lineage>
        <taxon>Eukaryota</taxon>
        <taxon>Metazoa</taxon>
        <taxon>Spiralia</taxon>
        <taxon>Lophotrochozoa</taxon>
        <taxon>Mollusca</taxon>
        <taxon>Bivalvia</taxon>
        <taxon>Autobranchia</taxon>
        <taxon>Pteriomorphia</taxon>
        <taxon>Pterioida</taxon>
        <taxon>Pterioidea</taxon>
        <taxon>Pteriidae</taxon>
        <taxon>Pinctada</taxon>
    </lineage>
</organism>
<keyword evidence="2" id="KW-0489">Methyltransferase</keyword>
<keyword evidence="3" id="KW-0808">Transferase</keyword>
<comment type="similarity">
    <text evidence="1">Belongs to the methyltransferase superfamily.</text>
</comment>
<dbReference type="InterPro" id="IPR051052">
    <property type="entry name" value="Diverse_substrate_MTase"/>
</dbReference>
<keyword evidence="6" id="KW-1185">Reference proteome</keyword>
<accession>A0AA88Y4C9</accession>
<dbReference type="SUPFAM" id="SSF53335">
    <property type="entry name" value="S-adenosyl-L-methionine-dependent methyltransferases"/>
    <property type="match status" value="1"/>
</dbReference>
<sequence>IKYLATEPMPGFLDTLKAKCPEAETMQLSADKIPLPDTSVKTVVAAQCFHWFATKEALNEIYRVLVPNGKFVLVWNHKLRTVPWLDEIDVVVTENYGDTPRALNYTWKRLMDEYPKFKCIQHSTLDGIKWQGSREDIVSHFESISVISSLDSETKPVVLQKFRDILDKHFDKSLSEIDMPFETELYVCSKV</sequence>
<dbReference type="Proteomes" id="UP001186944">
    <property type="component" value="Unassembled WGS sequence"/>
</dbReference>
<name>A0AA88Y4C9_PINIB</name>
<dbReference type="GO" id="GO:0008757">
    <property type="term" value="F:S-adenosylmethionine-dependent methyltransferase activity"/>
    <property type="evidence" value="ECO:0007669"/>
    <property type="project" value="InterPro"/>
</dbReference>
<dbReference type="InterPro" id="IPR013216">
    <property type="entry name" value="Methyltransf_11"/>
</dbReference>
<evidence type="ECO:0000313" key="6">
    <source>
        <dbReference type="Proteomes" id="UP001186944"/>
    </source>
</evidence>
<feature type="domain" description="Methyltransferase type 11" evidence="4">
    <location>
        <begin position="3"/>
        <end position="73"/>
    </location>
</feature>
<evidence type="ECO:0000256" key="1">
    <source>
        <dbReference type="ARBA" id="ARBA00008361"/>
    </source>
</evidence>
<comment type="caution">
    <text evidence="5">The sequence shown here is derived from an EMBL/GenBank/DDBJ whole genome shotgun (WGS) entry which is preliminary data.</text>
</comment>
<dbReference type="AlphaFoldDB" id="A0AA88Y4C9"/>
<protein>
    <recommendedName>
        <fullName evidence="4">Methyltransferase type 11 domain-containing protein</fullName>
    </recommendedName>
</protein>
<dbReference type="Gene3D" id="3.40.50.150">
    <property type="entry name" value="Vaccinia Virus protein VP39"/>
    <property type="match status" value="1"/>
</dbReference>
<evidence type="ECO:0000256" key="3">
    <source>
        <dbReference type="ARBA" id="ARBA00022679"/>
    </source>
</evidence>